<dbReference type="Gene3D" id="3.40.50.150">
    <property type="entry name" value="Vaccinia Virus protein VP39"/>
    <property type="match status" value="1"/>
</dbReference>
<dbReference type="GO" id="GO:0008168">
    <property type="term" value="F:methyltransferase activity"/>
    <property type="evidence" value="ECO:0007669"/>
    <property type="project" value="UniProtKB-KW"/>
</dbReference>
<proteinExistence type="predicted"/>
<keyword evidence="3" id="KW-1185">Reference proteome</keyword>
<name>A0A2N3PVM9_9PROT</name>
<evidence type="ECO:0000313" key="3">
    <source>
        <dbReference type="Proteomes" id="UP000233293"/>
    </source>
</evidence>
<organism evidence="2 3">
    <name type="scientific">Telmatospirillum siberiense</name>
    <dbReference type="NCBI Taxonomy" id="382514"/>
    <lineage>
        <taxon>Bacteria</taxon>
        <taxon>Pseudomonadati</taxon>
        <taxon>Pseudomonadota</taxon>
        <taxon>Alphaproteobacteria</taxon>
        <taxon>Rhodospirillales</taxon>
        <taxon>Rhodospirillaceae</taxon>
        <taxon>Telmatospirillum</taxon>
    </lineage>
</organism>
<gene>
    <name evidence="2" type="ORF">CWS72_11490</name>
</gene>
<feature type="domain" description="Methyltransferase FkbM" evidence="1">
    <location>
        <begin position="50"/>
        <end position="204"/>
    </location>
</feature>
<evidence type="ECO:0000259" key="1">
    <source>
        <dbReference type="Pfam" id="PF05050"/>
    </source>
</evidence>
<dbReference type="Pfam" id="PF05050">
    <property type="entry name" value="Methyltransf_21"/>
    <property type="match status" value="1"/>
</dbReference>
<dbReference type="InterPro" id="IPR052514">
    <property type="entry name" value="SAM-dependent_MTase"/>
</dbReference>
<dbReference type="Proteomes" id="UP000233293">
    <property type="component" value="Unassembled WGS sequence"/>
</dbReference>
<dbReference type="InterPro" id="IPR006342">
    <property type="entry name" value="FkbM_mtfrase"/>
</dbReference>
<comment type="caution">
    <text evidence="2">The sequence shown here is derived from an EMBL/GenBank/DDBJ whole genome shotgun (WGS) entry which is preliminary data.</text>
</comment>
<keyword evidence="2" id="KW-0808">Transferase</keyword>
<dbReference type="SUPFAM" id="SSF53335">
    <property type="entry name" value="S-adenosyl-L-methionine-dependent methyltransferases"/>
    <property type="match status" value="1"/>
</dbReference>
<dbReference type="OrthoDB" id="9814604at2"/>
<dbReference type="PANTHER" id="PTHR34203">
    <property type="entry name" value="METHYLTRANSFERASE, FKBM FAMILY PROTEIN"/>
    <property type="match status" value="1"/>
</dbReference>
<accession>A0A2N3PVM9</accession>
<protein>
    <submittedName>
        <fullName evidence="2">FkbM family methyltransferase</fullName>
    </submittedName>
</protein>
<dbReference type="NCBIfam" id="TIGR01444">
    <property type="entry name" value="fkbM_fam"/>
    <property type="match status" value="1"/>
</dbReference>
<dbReference type="AlphaFoldDB" id="A0A2N3PVM9"/>
<evidence type="ECO:0000313" key="2">
    <source>
        <dbReference type="EMBL" id="PKU24463.1"/>
    </source>
</evidence>
<dbReference type="EMBL" id="PIUM01000011">
    <property type="protein sequence ID" value="PKU24463.1"/>
    <property type="molecule type" value="Genomic_DNA"/>
</dbReference>
<sequence length="265" mass="29982">MTIKGFVASIIYKNFPRLWLSLRIARRDRYFDPEFWFIPVLCDKSHGAIDIGTNMGEYSFFMARYAKNVVSFEPNPDLWPEIRRRVPSTVIEGVALSDHHGSAEFRYVADNTGVATIETNNQLGMVKDSSSIRTRTVPMKPLDSYDLQSVSFIKIDVEGHEEAVLKGAANTLKRCRPALLIETEDRHNPGAPSRLFSWLRDAGYFGFAVLGTELTRLEEPAAGTSDQYINNFLFLPKEREDLRAAIGRTAESLKAIFARHVTLHP</sequence>
<dbReference type="RefSeq" id="WP_101250749.1">
    <property type="nucleotide sequence ID" value="NZ_PIUM01000011.1"/>
</dbReference>
<keyword evidence="2" id="KW-0489">Methyltransferase</keyword>
<dbReference type="GO" id="GO:0032259">
    <property type="term" value="P:methylation"/>
    <property type="evidence" value="ECO:0007669"/>
    <property type="project" value="UniProtKB-KW"/>
</dbReference>
<dbReference type="PANTHER" id="PTHR34203:SF15">
    <property type="entry name" value="SLL1173 PROTEIN"/>
    <property type="match status" value="1"/>
</dbReference>
<reference evidence="3" key="1">
    <citation type="submission" date="2017-12" db="EMBL/GenBank/DDBJ databases">
        <title>Draft genome sequence of Telmatospirillum siberiense 26-4b1T, an acidotolerant peatland alphaproteobacterium potentially involved in sulfur cycling.</title>
        <authorList>
            <person name="Hausmann B."/>
            <person name="Pjevac P."/>
            <person name="Schreck K."/>
            <person name="Herbold C.W."/>
            <person name="Daims H."/>
            <person name="Wagner M."/>
            <person name="Pester M."/>
            <person name="Loy A."/>
        </authorList>
    </citation>
    <scope>NUCLEOTIDE SEQUENCE [LARGE SCALE GENOMIC DNA]</scope>
    <source>
        <strain evidence="3">26-4b1</strain>
    </source>
</reference>
<dbReference type="InterPro" id="IPR029063">
    <property type="entry name" value="SAM-dependent_MTases_sf"/>
</dbReference>